<dbReference type="InterPro" id="IPR058163">
    <property type="entry name" value="LysR-type_TF_proteobact-type"/>
</dbReference>
<dbReference type="InterPro" id="IPR000847">
    <property type="entry name" value="LysR_HTH_N"/>
</dbReference>
<dbReference type="Pfam" id="PF00126">
    <property type="entry name" value="HTH_1"/>
    <property type="match status" value="1"/>
</dbReference>
<dbReference type="InterPro" id="IPR036390">
    <property type="entry name" value="WH_DNA-bd_sf"/>
</dbReference>
<evidence type="ECO:0000256" key="3">
    <source>
        <dbReference type="ARBA" id="ARBA00023125"/>
    </source>
</evidence>
<protein>
    <submittedName>
        <fullName evidence="6">LysR family transcriptional regulator</fullName>
    </submittedName>
</protein>
<dbReference type="Proteomes" id="UP000325122">
    <property type="component" value="Unassembled WGS sequence"/>
</dbReference>
<evidence type="ECO:0000313" key="7">
    <source>
        <dbReference type="Proteomes" id="UP000325122"/>
    </source>
</evidence>
<proteinExistence type="inferred from homology"/>
<evidence type="ECO:0000256" key="1">
    <source>
        <dbReference type="ARBA" id="ARBA00009437"/>
    </source>
</evidence>
<evidence type="ECO:0000256" key="2">
    <source>
        <dbReference type="ARBA" id="ARBA00023015"/>
    </source>
</evidence>
<reference evidence="6 7" key="1">
    <citation type="submission" date="2019-09" db="EMBL/GenBank/DDBJ databases">
        <authorList>
            <person name="Kevbrin V."/>
            <person name="Grouzdev D.S."/>
        </authorList>
    </citation>
    <scope>NUCLEOTIDE SEQUENCE [LARGE SCALE GENOMIC DNA]</scope>
    <source>
        <strain evidence="6 7">G-192</strain>
    </source>
</reference>
<dbReference type="RefSeq" id="WP_150024058.1">
    <property type="nucleotide sequence ID" value="NZ_VWOJ01000005.1"/>
</dbReference>
<dbReference type="SUPFAM" id="SSF53850">
    <property type="entry name" value="Periplasmic binding protein-like II"/>
    <property type="match status" value="1"/>
</dbReference>
<dbReference type="InterPro" id="IPR005119">
    <property type="entry name" value="LysR_subst-bd"/>
</dbReference>
<dbReference type="InterPro" id="IPR036388">
    <property type="entry name" value="WH-like_DNA-bd_sf"/>
</dbReference>
<dbReference type="Pfam" id="PF03466">
    <property type="entry name" value="LysR_substrate"/>
    <property type="match status" value="1"/>
</dbReference>
<keyword evidence="2" id="KW-0805">Transcription regulation</keyword>
<dbReference type="SUPFAM" id="SSF46785">
    <property type="entry name" value="Winged helix' DNA-binding domain"/>
    <property type="match status" value="1"/>
</dbReference>
<keyword evidence="7" id="KW-1185">Reference proteome</keyword>
<keyword evidence="4" id="KW-0804">Transcription</keyword>
<dbReference type="Gene3D" id="3.40.190.290">
    <property type="match status" value="1"/>
</dbReference>
<dbReference type="EMBL" id="VWOJ01000005">
    <property type="protein sequence ID" value="KAA5801039.1"/>
    <property type="molecule type" value="Genomic_DNA"/>
</dbReference>
<dbReference type="Gene3D" id="1.10.10.10">
    <property type="entry name" value="Winged helix-like DNA-binding domain superfamily/Winged helix DNA-binding domain"/>
    <property type="match status" value="1"/>
</dbReference>
<evidence type="ECO:0000256" key="4">
    <source>
        <dbReference type="ARBA" id="ARBA00023163"/>
    </source>
</evidence>
<keyword evidence="3" id="KW-0238">DNA-binding</keyword>
<comment type="similarity">
    <text evidence="1">Belongs to the LysR transcriptional regulatory family.</text>
</comment>
<organism evidence="6 7">
    <name type="scientific">Alkalicaulis satelles</name>
    <dbReference type="NCBI Taxonomy" id="2609175"/>
    <lineage>
        <taxon>Bacteria</taxon>
        <taxon>Pseudomonadati</taxon>
        <taxon>Pseudomonadota</taxon>
        <taxon>Alphaproteobacteria</taxon>
        <taxon>Maricaulales</taxon>
        <taxon>Maricaulaceae</taxon>
        <taxon>Alkalicaulis</taxon>
    </lineage>
</organism>
<sequence>MTGKAPLFDWDDLRIFHALVSAGSMSGAARKLGIGQPTVSRRLDQLETRIGARLVTRLAEGIELTDVGERIWTQVQIMQSTAGDIERIAHQADRADSDRVRLSAPEGVAGYWIARHLTGFVEANPNISLEISTRTDGENTLEQCDIALQMSESKRMSHVATELATLHYVPFASRHYLDTYGPPKGLADVLMHRTADIVSYREQQTHWPREAAAIKQMLNPSLTTDSAIALIEAVKAGAVISLLPTYAAKVEPSLIHLDLELQVPITLWMVYHPEQRKVTRSRKAIDWLREIFDSSRYPWFRRDYVPPSEFSDVETVHIRGERPRPRLV</sequence>
<evidence type="ECO:0000313" key="6">
    <source>
        <dbReference type="EMBL" id="KAA5801039.1"/>
    </source>
</evidence>
<gene>
    <name evidence="6" type="ORF">F1654_13350</name>
</gene>
<name>A0A5M6Z8R5_9PROT</name>
<accession>A0A5M6Z8R5</accession>
<dbReference type="PANTHER" id="PTHR30537">
    <property type="entry name" value="HTH-TYPE TRANSCRIPTIONAL REGULATOR"/>
    <property type="match status" value="1"/>
</dbReference>
<dbReference type="GO" id="GO:0006351">
    <property type="term" value="P:DNA-templated transcription"/>
    <property type="evidence" value="ECO:0007669"/>
    <property type="project" value="TreeGrafter"/>
</dbReference>
<dbReference type="PANTHER" id="PTHR30537:SF3">
    <property type="entry name" value="TRANSCRIPTIONAL REGULATORY PROTEIN"/>
    <property type="match status" value="1"/>
</dbReference>
<evidence type="ECO:0000259" key="5">
    <source>
        <dbReference type="PROSITE" id="PS50931"/>
    </source>
</evidence>
<comment type="caution">
    <text evidence="6">The sequence shown here is derived from an EMBL/GenBank/DDBJ whole genome shotgun (WGS) entry which is preliminary data.</text>
</comment>
<dbReference type="PRINTS" id="PR00039">
    <property type="entry name" value="HTHLYSR"/>
</dbReference>
<dbReference type="GO" id="GO:0043565">
    <property type="term" value="F:sequence-specific DNA binding"/>
    <property type="evidence" value="ECO:0007669"/>
    <property type="project" value="TreeGrafter"/>
</dbReference>
<dbReference type="AlphaFoldDB" id="A0A5M6Z8R5"/>
<feature type="domain" description="HTH lysR-type" evidence="5">
    <location>
        <begin position="8"/>
        <end position="65"/>
    </location>
</feature>
<dbReference type="PROSITE" id="PS50931">
    <property type="entry name" value="HTH_LYSR"/>
    <property type="match status" value="1"/>
</dbReference>
<dbReference type="GO" id="GO:0003700">
    <property type="term" value="F:DNA-binding transcription factor activity"/>
    <property type="evidence" value="ECO:0007669"/>
    <property type="project" value="InterPro"/>
</dbReference>